<dbReference type="Gene3D" id="3.40.50.1820">
    <property type="entry name" value="alpha/beta hydrolase"/>
    <property type="match status" value="2"/>
</dbReference>
<dbReference type="InterPro" id="IPR029058">
    <property type="entry name" value="AB_hydrolase_fold"/>
</dbReference>
<keyword evidence="5" id="KW-1185">Reference proteome</keyword>
<gene>
    <name evidence="4" type="ORF">K7X08_022308</name>
</gene>
<dbReference type="AlphaFoldDB" id="A0A9Q1MKV8"/>
<dbReference type="SUPFAM" id="SSF53474">
    <property type="entry name" value="alpha/beta-Hydrolases"/>
    <property type="match status" value="1"/>
</dbReference>
<organism evidence="4 5">
    <name type="scientific">Anisodus acutangulus</name>
    <dbReference type="NCBI Taxonomy" id="402998"/>
    <lineage>
        <taxon>Eukaryota</taxon>
        <taxon>Viridiplantae</taxon>
        <taxon>Streptophyta</taxon>
        <taxon>Embryophyta</taxon>
        <taxon>Tracheophyta</taxon>
        <taxon>Spermatophyta</taxon>
        <taxon>Magnoliopsida</taxon>
        <taxon>eudicotyledons</taxon>
        <taxon>Gunneridae</taxon>
        <taxon>Pentapetalae</taxon>
        <taxon>asterids</taxon>
        <taxon>lamiids</taxon>
        <taxon>Solanales</taxon>
        <taxon>Solanaceae</taxon>
        <taxon>Solanoideae</taxon>
        <taxon>Hyoscyameae</taxon>
        <taxon>Anisodus</taxon>
    </lineage>
</organism>
<dbReference type="PRINTS" id="PR00412">
    <property type="entry name" value="EPOXHYDRLASE"/>
</dbReference>
<accession>A0A9Q1MKV8</accession>
<keyword evidence="1" id="KW-0378">Hydrolase</keyword>
<comment type="caution">
    <text evidence="4">The sequence shown here is derived from an EMBL/GenBank/DDBJ whole genome shotgun (WGS) entry which is preliminary data.</text>
</comment>
<evidence type="ECO:0000256" key="1">
    <source>
        <dbReference type="ARBA" id="ARBA00022801"/>
    </source>
</evidence>
<dbReference type="PANTHER" id="PTHR43329">
    <property type="entry name" value="EPOXIDE HYDROLASE"/>
    <property type="match status" value="1"/>
</dbReference>
<reference evidence="5" key="1">
    <citation type="journal article" date="2023" name="Proc. Natl. Acad. Sci. U.S.A.">
        <title>Genomic and structural basis for evolution of tropane alkaloid biosynthesis.</title>
        <authorList>
            <person name="Wanga Y.-J."/>
            <person name="Taina T."/>
            <person name="Yua J.-Y."/>
            <person name="Lia J."/>
            <person name="Xua B."/>
            <person name="Chenc J."/>
            <person name="D'Auriad J.C."/>
            <person name="Huanga J.-P."/>
            <person name="Huanga S.-X."/>
        </authorList>
    </citation>
    <scope>NUCLEOTIDE SEQUENCE [LARGE SCALE GENOMIC DNA]</scope>
    <source>
        <strain evidence="5">cv. KIB-2019</strain>
    </source>
</reference>
<dbReference type="OrthoDB" id="7130006at2759"/>
<feature type="domain" description="AB hydrolase-1" evidence="3">
    <location>
        <begin position="27"/>
        <end position="89"/>
    </location>
</feature>
<name>A0A9Q1MKV8_9SOLA</name>
<protein>
    <recommendedName>
        <fullName evidence="3">AB hydrolase-1 domain-containing protein</fullName>
    </recommendedName>
</protein>
<dbReference type="InterPro" id="IPR000639">
    <property type="entry name" value="Epox_hydrolase-like"/>
</dbReference>
<comment type="similarity">
    <text evidence="2">Belongs to the AB hydrolase superfamily. Epoxide hydrolase family.</text>
</comment>
<evidence type="ECO:0000256" key="2">
    <source>
        <dbReference type="ARBA" id="ARBA00038334"/>
    </source>
</evidence>
<sequence length="199" mass="22754">MEEHCFEHKTVKVNGVNMHVVEKGQGPIVLFIHGFPEFWYSWRHQISFTAKHGYRAVGPDLRGYGDTTGIQREPIETLKAVYGDDYYVVRFQEPGEIEAEFAKISTKKVLEKFLSYRNPGPLYMPKGKPFDDSPVILPSWLSSSEVDYFASTYEKTGFTGGVNYYRALDRVSLIPTYRANVKKGTSDDDFIGLWIKSFA</sequence>
<dbReference type="EMBL" id="JAJAGQ010000006">
    <property type="protein sequence ID" value="KAJ8560448.1"/>
    <property type="molecule type" value="Genomic_DNA"/>
</dbReference>
<dbReference type="GO" id="GO:0016787">
    <property type="term" value="F:hydrolase activity"/>
    <property type="evidence" value="ECO:0007669"/>
    <property type="project" value="UniProtKB-KW"/>
</dbReference>
<dbReference type="InterPro" id="IPR000073">
    <property type="entry name" value="AB_hydrolase_1"/>
</dbReference>
<evidence type="ECO:0000313" key="5">
    <source>
        <dbReference type="Proteomes" id="UP001152561"/>
    </source>
</evidence>
<dbReference type="Proteomes" id="UP001152561">
    <property type="component" value="Unassembled WGS sequence"/>
</dbReference>
<evidence type="ECO:0000313" key="4">
    <source>
        <dbReference type="EMBL" id="KAJ8560448.1"/>
    </source>
</evidence>
<evidence type="ECO:0000259" key="3">
    <source>
        <dbReference type="Pfam" id="PF00561"/>
    </source>
</evidence>
<proteinExistence type="inferred from homology"/>
<dbReference type="Pfam" id="PF00561">
    <property type="entry name" value="Abhydrolase_1"/>
    <property type="match status" value="1"/>
</dbReference>